<keyword evidence="11 13" id="KW-0472">Membrane</keyword>
<reference evidence="15 16" key="1">
    <citation type="submission" date="2021-02" db="EMBL/GenBank/DDBJ databases">
        <title>Genomic and phenotypic characterization of Pseudomonas hygromyciniae, a novel bacterial species discovered from a commercially purchased antibiotic vial.</title>
        <authorList>
            <person name="Turner T.L."/>
            <person name="Mitra S.D."/>
            <person name="Kochan T.J."/>
            <person name="Pincus N.B."/>
            <person name="Lebrun-Corbin M."/>
            <person name="Cheung B."/>
            <person name="Gatesy S.W."/>
            <person name="Afzal T."/>
            <person name="Ozer E.A."/>
            <person name="Hauser A.R."/>
        </authorList>
    </citation>
    <scope>NUCLEOTIDE SEQUENCE [LARGE SCALE GENOMIC DNA]</scope>
    <source>
        <strain evidence="15 16">SDM007</strain>
    </source>
</reference>
<feature type="transmembrane region" description="Helical" evidence="13">
    <location>
        <begin position="52"/>
        <end position="72"/>
    </location>
</feature>
<dbReference type="Pfam" id="PF01292">
    <property type="entry name" value="Ni_hydr_CYTB"/>
    <property type="match status" value="1"/>
</dbReference>
<gene>
    <name evidence="15" type="ORF">JTY93_14115</name>
</gene>
<keyword evidence="3" id="KW-0813">Transport</keyword>
<keyword evidence="9 13" id="KW-1133">Transmembrane helix</keyword>
<keyword evidence="8" id="KW-0249">Electron transport</keyword>
<evidence type="ECO:0000256" key="2">
    <source>
        <dbReference type="ARBA" id="ARBA00004651"/>
    </source>
</evidence>
<evidence type="ECO:0000256" key="5">
    <source>
        <dbReference type="ARBA" id="ARBA00022617"/>
    </source>
</evidence>
<evidence type="ECO:0000256" key="9">
    <source>
        <dbReference type="ARBA" id="ARBA00022989"/>
    </source>
</evidence>
<evidence type="ECO:0000256" key="11">
    <source>
        <dbReference type="ARBA" id="ARBA00023136"/>
    </source>
</evidence>
<comment type="cofactor">
    <cofactor evidence="1">
        <name>heme b</name>
        <dbReference type="ChEBI" id="CHEBI:60344"/>
    </cofactor>
</comment>
<organism evidence="15 16">
    <name type="scientific">Pseudomonas hygromyciniae</name>
    <dbReference type="NCBI Taxonomy" id="2812000"/>
    <lineage>
        <taxon>Bacteria</taxon>
        <taxon>Pseudomonadati</taxon>
        <taxon>Pseudomonadota</taxon>
        <taxon>Gammaproteobacteria</taxon>
        <taxon>Pseudomonadales</taxon>
        <taxon>Pseudomonadaceae</taxon>
        <taxon>Pseudomonas</taxon>
    </lineage>
</organism>
<dbReference type="PANTHER" id="PTHR30529">
    <property type="entry name" value="CYTOCHROME B561"/>
    <property type="match status" value="1"/>
</dbReference>
<proteinExistence type="inferred from homology"/>
<keyword evidence="4" id="KW-1003">Cell membrane</keyword>
<sequence length="177" mass="20203">MSEVNTVSRRRYDAISRGLHWLMALLFLWIYCSATAHYLSSDSALDKLLWPYHKPVGLILFALIVLRTGWSLRSYKFRPKSLNLVAYIGHKALYALMFLIPLVGLLRQYGSGRAFSAFGLPVMDGFEGEKIQWMIDLGSEFHSLLGWTMAVLVLGHIGAVVLHYRRGESQVLRRMID</sequence>
<dbReference type="InterPro" id="IPR016174">
    <property type="entry name" value="Di-haem_cyt_TM"/>
</dbReference>
<comment type="similarity">
    <text evidence="12">Belongs to the cytochrome b561 family.</text>
</comment>
<evidence type="ECO:0000259" key="14">
    <source>
        <dbReference type="Pfam" id="PF01292"/>
    </source>
</evidence>
<keyword evidence="5" id="KW-0349">Heme</keyword>
<name>A0ABX7JUW6_9PSED</name>
<evidence type="ECO:0000256" key="7">
    <source>
        <dbReference type="ARBA" id="ARBA00022723"/>
    </source>
</evidence>
<comment type="subcellular location">
    <subcellularLocation>
        <location evidence="2">Cell membrane</location>
        <topology evidence="2">Multi-pass membrane protein</topology>
    </subcellularLocation>
</comment>
<feature type="domain" description="Cytochrome b561 bacterial/Ni-hydrogenase" evidence="14">
    <location>
        <begin position="11"/>
        <end position="176"/>
    </location>
</feature>
<evidence type="ECO:0000256" key="3">
    <source>
        <dbReference type="ARBA" id="ARBA00022448"/>
    </source>
</evidence>
<keyword evidence="7" id="KW-0479">Metal-binding</keyword>
<dbReference type="Gene3D" id="1.20.950.20">
    <property type="entry name" value="Transmembrane di-heme cytochromes, Chain C"/>
    <property type="match status" value="1"/>
</dbReference>
<evidence type="ECO:0000313" key="16">
    <source>
        <dbReference type="Proteomes" id="UP000663249"/>
    </source>
</evidence>
<dbReference type="SUPFAM" id="SSF81342">
    <property type="entry name" value="Transmembrane di-heme cytochromes"/>
    <property type="match status" value="1"/>
</dbReference>
<evidence type="ECO:0000256" key="4">
    <source>
        <dbReference type="ARBA" id="ARBA00022475"/>
    </source>
</evidence>
<evidence type="ECO:0000256" key="12">
    <source>
        <dbReference type="ARBA" id="ARBA00037975"/>
    </source>
</evidence>
<dbReference type="InterPro" id="IPR052168">
    <property type="entry name" value="Cytochrome_b561_oxidase"/>
</dbReference>
<dbReference type="InterPro" id="IPR011577">
    <property type="entry name" value="Cyt_b561_bac/Ni-Hgenase"/>
</dbReference>
<evidence type="ECO:0000256" key="10">
    <source>
        <dbReference type="ARBA" id="ARBA00023004"/>
    </source>
</evidence>
<protein>
    <submittedName>
        <fullName evidence="15">Cytochrome b</fullName>
    </submittedName>
</protein>
<dbReference type="EMBL" id="CP070506">
    <property type="protein sequence ID" value="QSB37521.1"/>
    <property type="molecule type" value="Genomic_DNA"/>
</dbReference>
<accession>A0ABX7JUW6</accession>
<evidence type="ECO:0000313" key="15">
    <source>
        <dbReference type="EMBL" id="QSB37521.1"/>
    </source>
</evidence>
<feature type="transmembrane region" description="Helical" evidence="13">
    <location>
        <begin position="21"/>
        <end position="40"/>
    </location>
</feature>
<keyword evidence="16" id="KW-1185">Reference proteome</keyword>
<feature type="transmembrane region" description="Helical" evidence="13">
    <location>
        <begin position="84"/>
        <end position="106"/>
    </location>
</feature>
<dbReference type="PANTHER" id="PTHR30529:SF1">
    <property type="entry name" value="CYTOCHROME B561 HOMOLOG 2"/>
    <property type="match status" value="1"/>
</dbReference>
<evidence type="ECO:0000256" key="1">
    <source>
        <dbReference type="ARBA" id="ARBA00001970"/>
    </source>
</evidence>
<evidence type="ECO:0000256" key="8">
    <source>
        <dbReference type="ARBA" id="ARBA00022982"/>
    </source>
</evidence>
<dbReference type="RefSeq" id="WP_205480103.1">
    <property type="nucleotide sequence ID" value="NZ_CP070506.1"/>
</dbReference>
<feature type="transmembrane region" description="Helical" evidence="13">
    <location>
        <begin position="144"/>
        <end position="164"/>
    </location>
</feature>
<keyword evidence="10" id="KW-0408">Iron</keyword>
<evidence type="ECO:0000256" key="13">
    <source>
        <dbReference type="SAM" id="Phobius"/>
    </source>
</evidence>
<keyword evidence="6 13" id="KW-0812">Transmembrane</keyword>
<dbReference type="Proteomes" id="UP000663249">
    <property type="component" value="Chromosome"/>
</dbReference>
<evidence type="ECO:0000256" key="6">
    <source>
        <dbReference type="ARBA" id="ARBA00022692"/>
    </source>
</evidence>